<accession>A0A380ZV21</accession>
<dbReference type="EMBL" id="UFTJ01000005">
    <property type="protein sequence ID" value="SUV53153.1"/>
    <property type="molecule type" value="Genomic_DNA"/>
</dbReference>
<dbReference type="AlphaFoldDB" id="A0A380ZV21"/>
<protein>
    <recommendedName>
        <fullName evidence="3">ASCH domain-containing protein</fullName>
    </recommendedName>
</protein>
<evidence type="ECO:0008006" key="3">
    <source>
        <dbReference type="Google" id="ProtNLM"/>
    </source>
</evidence>
<gene>
    <name evidence="1" type="ORF">NCTC11661_02300</name>
</gene>
<proteinExistence type="predicted"/>
<evidence type="ECO:0000313" key="1">
    <source>
        <dbReference type="EMBL" id="SUV53153.1"/>
    </source>
</evidence>
<dbReference type="Proteomes" id="UP000255515">
    <property type="component" value="Unassembled WGS sequence"/>
</dbReference>
<reference evidence="1 2" key="1">
    <citation type="submission" date="2018-06" db="EMBL/GenBank/DDBJ databases">
        <authorList>
            <consortium name="Pathogen Informatics"/>
            <person name="Doyle S."/>
        </authorList>
    </citation>
    <scope>NUCLEOTIDE SEQUENCE [LARGE SCALE GENOMIC DNA]</scope>
    <source>
        <strain evidence="1 2">NCTC11661</strain>
    </source>
</reference>
<dbReference type="RefSeq" id="WP_002688496.1">
    <property type="nucleotide sequence ID" value="NZ_UFTJ01000005.1"/>
</dbReference>
<organism evidence="1 2">
    <name type="scientific">Bergeyella zoohelcum</name>
    <dbReference type="NCBI Taxonomy" id="1015"/>
    <lineage>
        <taxon>Bacteria</taxon>
        <taxon>Pseudomonadati</taxon>
        <taxon>Bacteroidota</taxon>
        <taxon>Flavobacteriia</taxon>
        <taxon>Flavobacteriales</taxon>
        <taxon>Weeksellaceae</taxon>
        <taxon>Bergeyella</taxon>
    </lineage>
</organism>
<name>A0A380ZV21_9FLAO</name>
<evidence type="ECO:0000313" key="2">
    <source>
        <dbReference type="Proteomes" id="UP000255515"/>
    </source>
</evidence>
<sequence>MRILYLTLSKKWFDLIQSGEKKEEYREIKSYWEKRLNDKHFDCVCFKNGYSANAPQFTIELKGVEISEGREEWGAERGKKYFVLKLGNKIQNGNH</sequence>